<keyword evidence="7" id="KW-0238">DNA-binding</keyword>
<keyword evidence="5" id="KW-0235">DNA replication</keyword>
<dbReference type="InterPro" id="IPR002298">
    <property type="entry name" value="DNA_polymerase_A"/>
</dbReference>
<gene>
    <name evidence="11" type="ORF">LCGC14_1024300</name>
</gene>
<dbReference type="InterPro" id="IPR036895">
    <property type="entry name" value="Uracil-DNA_glycosylase-like_sf"/>
</dbReference>
<name>A0A0F9QEI2_9ZZZZ</name>
<dbReference type="SMART" id="SM00987">
    <property type="entry name" value="UreE_C"/>
    <property type="match status" value="1"/>
</dbReference>
<evidence type="ECO:0000256" key="6">
    <source>
        <dbReference type="ARBA" id="ARBA00022932"/>
    </source>
</evidence>
<dbReference type="Pfam" id="PF00476">
    <property type="entry name" value="DNA_pol_A"/>
    <property type="match status" value="1"/>
</dbReference>
<dbReference type="PROSITE" id="PS00447">
    <property type="entry name" value="DNA_POLYMERASE_A"/>
    <property type="match status" value="1"/>
</dbReference>
<keyword evidence="3" id="KW-0808">Transferase</keyword>
<evidence type="ECO:0000256" key="4">
    <source>
        <dbReference type="ARBA" id="ARBA00022695"/>
    </source>
</evidence>
<evidence type="ECO:0000313" key="11">
    <source>
        <dbReference type="EMBL" id="KKN11656.1"/>
    </source>
</evidence>
<dbReference type="SMART" id="SM00986">
    <property type="entry name" value="UDG"/>
    <property type="match status" value="1"/>
</dbReference>
<dbReference type="Gene3D" id="1.10.150.20">
    <property type="entry name" value="5' to 3' exonuclease, C-terminal subdomain"/>
    <property type="match status" value="1"/>
</dbReference>
<dbReference type="InterPro" id="IPR019760">
    <property type="entry name" value="DNA-dir_DNA_pol_A_CS"/>
</dbReference>
<dbReference type="GO" id="GO:0006261">
    <property type="term" value="P:DNA-templated DNA replication"/>
    <property type="evidence" value="ECO:0007669"/>
    <property type="project" value="InterPro"/>
</dbReference>
<keyword evidence="4" id="KW-0548">Nucleotidyltransferase</keyword>
<sequence>MTTISQEQDIVTPKYPGSKCNECPLKDSKFVPPEIPDKPYKILFLGQAPANTEVRLGRPLVGDSGLVFNSALEEHKLEREDVAVDNALLCYWYSRDGDKPPREALEACRGHIDVSTPEVIIPLGNEALGVLTGRWDGILSIAGTTIPNELGKKVVPLAHPAYYLRNNVNNFRDFKDSIWLIKQLSKGKSWDHIAERMTVYETREEAIEFFHWLRDNPPEKLSVDLETDSVDIAGAKITSLGLAWEEDHGVVIPWPQEYQDQHNTGIDGLLEFEDVYQACKEALEVQTGVIAWNAPFDICILRREDINIKLKSDVLMKHYSMDERNSAGAQSLKRNASTFLGVPNWETDLKKYLKRKADPYTLVPPGTLFWYQTFDTTTNLALDNVFDEMLALPENEGPSRLYHERLSKWIQMFVEVLPVGARMDLEKLREAMEVMPAKREALVKEMREITGIPLYNPNSYLDNRKALFEVFKLPKIKGLSTDKDVMAALLESTGEGTVEHTFIELLTEFKQYQKVVGTYLVNLARSYRGGFGYADLKLFGAVTGRLTANDFNPLVFPRESRDEERIKAGKGSLYGIVKEIIIPDEDSFFIQADYSGMELRVQAILSQDPYMLEILADPKSDWHATMAQEMYGAKFLDASDGRRKEFRVIAKMLVFGLNYGRGIPSIARQLGCSNASCLRCSRNIKCAQAIKEATELVESYFAPIPRLKQFREETVVITKSQGYLEVPSGRRRRYDLITRDNWKDIEKQIYNFPMQSTGNDCNLDAMYEAWTKYGTWVRPLWPIHDAVLWNVKKSISIETLDAFLTTLQEVPSRSLDTTLPFYIDVDAGTRWGKLEKTEWAGPGTTKNNARLMELLQAD</sequence>
<dbReference type="AlphaFoldDB" id="A0A0F9QEI2"/>
<evidence type="ECO:0000256" key="2">
    <source>
        <dbReference type="ARBA" id="ARBA00012417"/>
    </source>
</evidence>
<dbReference type="CDD" id="cd10030">
    <property type="entry name" value="UDG-F4_TTUDGA_SPO1dp_like"/>
    <property type="match status" value="1"/>
</dbReference>
<comment type="catalytic activity">
    <reaction evidence="8">
        <text>DNA(n) + a 2'-deoxyribonucleoside 5'-triphosphate = DNA(n+1) + diphosphate</text>
        <dbReference type="Rhea" id="RHEA:22508"/>
        <dbReference type="Rhea" id="RHEA-COMP:17339"/>
        <dbReference type="Rhea" id="RHEA-COMP:17340"/>
        <dbReference type="ChEBI" id="CHEBI:33019"/>
        <dbReference type="ChEBI" id="CHEBI:61560"/>
        <dbReference type="ChEBI" id="CHEBI:173112"/>
        <dbReference type="EC" id="2.7.7.7"/>
    </reaction>
</comment>
<dbReference type="SMART" id="SM00482">
    <property type="entry name" value="POLAc"/>
    <property type="match status" value="1"/>
</dbReference>
<feature type="domain" description="DNA-directed DNA polymerase family A palm" evidence="9">
    <location>
        <begin position="576"/>
        <end position="795"/>
    </location>
</feature>
<dbReference type="InterPro" id="IPR036397">
    <property type="entry name" value="RNaseH_sf"/>
</dbReference>
<dbReference type="InterPro" id="IPR012337">
    <property type="entry name" value="RNaseH-like_sf"/>
</dbReference>
<comment type="similarity">
    <text evidence="1">Belongs to the DNA polymerase type-A family.</text>
</comment>
<evidence type="ECO:0000259" key="10">
    <source>
        <dbReference type="SMART" id="SM00986"/>
    </source>
</evidence>
<dbReference type="EMBL" id="LAZR01004112">
    <property type="protein sequence ID" value="KKN11656.1"/>
    <property type="molecule type" value="Genomic_DNA"/>
</dbReference>
<accession>A0A0F9QEI2</accession>
<dbReference type="Pfam" id="PF03167">
    <property type="entry name" value="UDG"/>
    <property type="match status" value="1"/>
</dbReference>
<proteinExistence type="inferred from homology"/>
<protein>
    <recommendedName>
        <fullName evidence="2">DNA-directed DNA polymerase</fullName>
        <ecNumber evidence="2">2.7.7.7</ecNumber>
    </recommendedName>
</protein>
<reference evidence="11" key="1">
    <citation type="journal article" date="2015" name="Nature">
        <title>Complex archaea that bridge the gap between prokaryotes and eukaryotes.</title>
        <authorList>
            <person name="Spang A."/>
            <person name="Saw J.H."/>
            <person name="Jorgensen S.L."/>
            <person name="Zaremba-Niedzwiedzka K."/>
            <person name="Martijn J."/>
            <person name="Lind A.E."/>
            <person name="van Eijk R."/>
            <person name="Schleper C."/>
            <person name="Guy L."/>
            <person name="Ettema T.J."/>
        </authorList>
    </citation>
    <scope>NUCLEOTIDE SEQUENCE</scope>
</reference>
<organism evidence="11">
    <name type="scientific">marine sediment metagenome</name>
    <dbReference type="NCBI Taxonomy" id="412755"/>
    <lineage>
        <taxon>unclassified sequences</taxon>
        <taxon>metagenomes</taxon>
        <taxon>ecological metagenomes</taxon>
    </lineage>
</organism>
<dbReference type="InterPro" id="IPR001098">
    <property type="entry name" value="DNA-dir_DNA_pol_A_palm_dom"/>
</dbReference>
<dbReference type="Gene3D" id="3.40.470.10">
    <property type="entry name" value="Uracil-DNA glycosylase-like domain"/>
    <property type="match status" value="1"/>
</dbReference>
<keyword evidence="6" id="KW-0239">DNA-directed DNA polymerase</keyword>
<evidence type="ECO:0000256" key="8">
    <source>
        <dbReference type="ARBA" id="ARBA00049244"/>
    </source>
</evidence>
<dbReference type="SUPFAM" id="SSF52141">
    <property type="entry name" value="Uracil-DNA glycosylase-like"/>
    <property type="match status" value="1"/>
</dbReference>
<evidence type="ECO:0000256" key="5">
    <source>
        <dbReference type="ARBA" id="ARBA00022705"/>
    </source>
</evidence>
<evidence type="ECO:0000256" key="1">
    <source>
        <dbReference type="ARBA" id="ARBA00007705"/>
    </source>
</evidence>
<dbReference type="PANTHER" id="PTHR10133:SF27">
    <property type="entry name" value="DNA POLYMERASE NU"/>
    <property type="match status" value="1"/>
</dbReference>
<dbReference type="EC" id="2.7.7.7" evidence="2"/>
<dbReference type="PRINTS" id="PR00868">
    <property type="entry name" value="DNAPOLI"/>
</dbReference>
<evidence type="ECO:0000256" key="7">
    <source>
        <dbReference type="ARBA" id="ARBA00023125"/>
    </source>
</evidence>
<dbReference type="PANTHER" id="PTHR10133">
    <property type="entry name" value="DNA POLYMERASE I"/>
    <property type="match status" value="1"/>
</dbReference>
<dbReference type="InterPro" id="IPR005122">
    <property type="entry name" value="Uracil-DNA_glycosylase-like"/>
</dbReference>
<dbReference type="Gene3D" id="3.30.70.370">
    <property type="match status" value="1"/>
</dbReference>
<dbReference type="GO" id="GO:0003677">
    <property type="term" value="F:DNA binding"/>
    <property type="evidence" value="ECO:0007669"/>
    <property type="project" value="UniProtKB-KW"/>
</dbReference>
<evidence type="ECO:0000259" key="9">
    <source>
        <dbReference type="SMART" id="SM00482"/>
    </source>
</evidence>
<dbReference type="Gene3D" id="1.20.1060.10">
    <property type="entry name" value="Taq DNA Polymerase, Chain T, domain 4"/>
    <property type="match status" value="1"/>
</dbReference>
<dbReference type="SUPFAM" id="SSF56672">
    <property type="entry name" value="DNA/RNA polymerases"/>
    <property type="match status" value="1"/>
</dbReference>
<evidence type="ECO:0000256" key="3">
    <source>
        <dbReference type="ARBA" id="ARBA00022679"/>
    </source>
</evidence>
<dbReference type="GO" id="GO:0003887">
    <property type="term" value="F:DNA-directed DNA polymerase activity"/>
    <property type="evidence" value="ECO:0007669"/>
    <property type="project" value="UniProtKB-KW"/>
</dbReference>
<dbReference type="Gene3D" id="3.30.420.10">
    <property type="entry name" value="Ribonuclease H-like superfamily/Ribonuclease H"/>
    <property type="match status" value="1"/>
</dbReference>
<comment type="caution">
    <text evidence="11">The sequence shown here is derived from an EMBL/GenBank/DDBJ whole genome shotgun (WGS) entry which is preliminary data.</text>
</comment>
<dbReference type="InterPro" id="IPR043502">
    <property type="entry name" value="DNA/RNA_pol_sf"/>
</dbReference>
<feature type="domain" description="Uracil-DNA glycosylase-like" evidence="10">
    <location>
        <begin position="33"/>
        <end position="183"/>
    </location>
</feature>
<dbReference type="GO" id="GO:0006302">
    <property type="term" value="P:double-strand break repair"/>
    <property type="evidence" value="ECO:0007669"/>
    <property type="project" value="TreeGrafter"/>
</dbReference>
<dbReference type="SUPFAM" id="SSF53098">
    <property type="entry name" value="Ribonuclease H-like"/>
    <property type="match status" value="1"/>
</dbReference>